<dbReference type="InterPro" id="IPR036390">
    <property type="entry name" value="WH_DNA-bd_sf"/>
</dbReference>
<comment type="caution">
    <text evidence="3">The sequence shown here is derived from an EMBL/GenBank/DDBJ whole genome shotgun (WGS) entry which is preliminary data.</text>
</comment>
<evidence type="ECO:0000256" key="1">
    <source>
        <dbReference type="ARBA" id="ARBA00023125"/>
    </source>
</evidence>
<dbReference type="Proteomes" id="UP001597221">
    <property type="component" value="Unassembled WGS sequence"/>
</dbReference>
<sequence>MENNMVITLKQQEIISHPIRSQIIMLLFDQAMTAKQVATKLNKTAGNIHYHIRKLYDHGIIELEREEKKKGIIEKYYRSKAISFSTVDNRKQDTNIHSQYAATLTLSRDELQQFEEKLRALIIEFARSSVSSKKERAAYAFNSTISKQIKEGEK</sequence>
<dbReference type="SUPFAM" id="SSF46785">
    <property type="entry name" value="Winged helix' DNA-binding domain"/>
    <property type="match status" value="1"/>
</dbReference>
<reference evidence="4" key="1">
    <citation type="journal article" date="2019" name="Int. J. Syst. Evol. Microbiol.">
        <title>The Global Catalogue of Microorganisms (GCM) 10K type strain sequencing project: providing services to taxonomists for standard genome sequencing and annotation.</title>
        <authorList>
            <consortium name="The Broad Institute Genomics Platform"/>
            <consortium name="The Broad Institute Genome Sequencing Center for Infectious Disease"/>
            <person name="Wu L."/>
            <person name="Ma J."/>
        </authorList>
    </citation>
    <scope>NUCLEOTIDE SEQUENCE [LARGE SCALE GENOMIC DNA]</scope>
    <source>
        <strain evidence="4">CGMCC 1.12376</strain>
    </source>
</reference>
<evidence type="ECO:0000313" key="3">
    <source>
        <dbReference type="EMBL" id="MFD1606819.1"/>
    </source>
</evidence>
<dbReference type="InterPro" id="IPR011991">
    <property type="entry name" value="ArsR-like_HTH"/>
</dbReference>
<name>A0ABW4HMS2_9BACI</name>
<dbReference type="SMART" id="SM00418">
    <property type="entry name" value="HTH_ARSR"/>
    <property type="match status" value="1"/>
</dbReference>
<dbReference type="Pfam" id="PF12840">
    <property type="entry name" value="HTH_20"/>
    <property type="match status" value="1"/>
</dbReference>
<dbReference type="EMBL" id="JBHUDE010000015">
    <property type="protein sequence ID" value="MFD1606819.1"/>
    <property type="molecule type" value="Genomic_DNA"/>
</dbReference>
<keyword evidence="4" id="KW-1185">Reference proteome</keyword>
<evidence type="ECO:0000313" key="4">
    <source>
        <dbReference type="Proteomes" id="UP001597221"/>
    </source>
</evidence>
<dbReference type="CDD" id="cd00090">
    <property type="entry name" value="HTH_ARSR"/>
    <property type="match status" value="1"/>
</dbReference>
<dbReference type="Gene3D" id="1.10.10.10">
    <property type="entry name" value="Winged helix-like DNA-binding domain superfamily/Winged helix DNA-binding domain"/>
    <property type="match status" value="1"/>
</dbReference>
<accession>A0ABW4HMS2</accession>
<dbReference type="InterPro" id="IPR036388">
    <property type="entry name" value="WH-like_DNA-bd_sf"/>
</dbReference>
<evidence type="ECO:0000259" key="2">
    <source>
        <dbReference type="SMART" id="SM00418"/>
    </source>
</evidence>
<gene>
    <name evidence="3" type="ORF">ACFSBH_04045</name>
</gene>
<protein>
    <submittedName>
        <fullName evidence="3">ArsR/SmtB family transcription factor</fullName>
    </submittedName>
</protein>
<dbReference type="InterPro" id="IPR001845">
    <property type="entry name" value="HTH_ArsR_DNA-bd_dom"/>
</dbReference>
<organism evidence="3 4">
    <name type="scientific">Oceanobacillus luteolus</name>
    <dbReference type="NCBI Taxonomy" id="1274358"/>
    <lineage>
        <taxon>Bacteria</taxon>
        <taxon>Bacillati</taxon>
        <taxon>Bacillota</taxon>
        <taxon>Bacilli</taxon>
        <taxon>Bacillales</taxon>
        <taxon>Bacillaceae</taxon>
        <taxon>Oceanobacillus</taxon>
    </lineage>
</organism>
<dbReference type="RefSeq" id="WP_251517450.1">
    <property type="nucleotide sequence ID" value="NZ_JAMBON010000058.1"/>
</dbReference>
<keyword evidence="1" id="KW-0238">DNA-binding</keyword>
<feature type="domain" description="HTH arsR-type" evidence="2">
    <location>
        <begin position="13"/>
        <end position="89"/>
    </location>
</feature>
<proteinExistence type="predicted"/>